<feature type="region of interest" description="Disordered" evidence="1">
    <location>
        <begin position="1"/>
        <end position="44"/>
    </location>
</feature>
<comment type="caution">
    <text evidence="2">The sequence shown here is derived from an EMBL/GenBank/DDBJ whole genome shotgun (WGS) entry which is preliminary data.</text>
</comment>
<evidence type="ECO:0000313" key="3">
    <source>
        <dbReference type="Proteomes" id="UP001492380"/>
    </source>
</evidence>
<feature type="compositionally biased region" description="Low complexity" evidence="1">
    <location>
        <begin position="236"/>
        <end position="262"/>
    </location>
</feature>
<sequence length="309" mass="33286">MMPTPRFSTPSPVRSPTPFSPPPAPRRCGHRVSKQNRSFSVPRTGRFATLNHNTSQPVFNWQDAMVLDDEKDDHVMEGQAGYEADHEDCEMDKGGSDQAMGWDSRIGAQGPPHQQHQAAPVSCPAAPPSSPPPFSFQQRPAATAFAHIANSSNDVDMFMGEGDAASLPITHTPVLSWAQPVVSSTPIMLPVSPGFPPARGAAVYPPQYQHRQLQPTANFQARPGENSFGTGSLPNSPAATQSTLLSSSPSFGTSSTIYSSTGPMKSSPIPRCGGVKRARDFISGSDGEELEDRRPAKKVEMGIKNYWDF</sequence>
<organism evidence="2 3">
    <name type="scientific">Phyllosticta capitalensis</name>
    <dbReference type="NCBI Taxonomy" id="121624"/>
    <lineage>
        <taxon>Eukaryota</taxon>
        <taxon>Fungi</taxon>
        <taxon>Dikarya</taxon>
        <taxon>Ascomycota</taxon>
        <taxon>Pezizomycotina</taxon>
        <taxon>Dothideomycetes</taxon>
        <taxon>Dothideomycetes incertae sedis</taxon>
        <taxon>Botryosphaeriales</taxon>
        <taxon>Phyllostictaceae</taxon>
        <taxon>Phyllosticta</taxon>
    </lineage>
</organism>
<dbReference type="EMBL" id="JBBWRZ010000002">
    <property type="protein sequence ID" value="KAK8244675.1"/>
    <property type="molecule type" value="Genomic_DNA"/>
</dbReference>
<feature type="compositionally biased region" description="Low complexity" evidence="1">
    <location>
        <begin position="1"/>
        <end position="12"/>
    </location>
</feature>
<evidence type="ECO:0000313" key="2">
    <source>
        <dbReference type="EMBL" id="KAK8244675.1"/>
    </source>
</evidence>
<feature type="region of interest" description="Disordered" evidence="1">
    <location>
        <begin position="219"/>
        <end position="297"/>
    </location>
</feature>
<keyword evidence="3" id="KW-1185">Reference proteome</keyword>
<gene>
    <name evidence="2" type="ORF">HDK90DRAFT_508366</name>
</gene>
<evidence type="ECO:0000256" key="1">
    <source>
        <dbReference type="SAM" id="MobiDB-lite"/>
    </source>
</evidence>
<feature type="region of interest" description="Disordered" evidence="1">
    <location>
        <begin position="109"/>
        <end position="137"/>
    </location>
</feature>
<accession>A0ABR1Z1Q1</accession>
<reference evidence="2 3" key="1">
    <citation type="submission" date="2024-04" db="EMBL/GenBank/DDBJ databases">
        <title>Phyllosticta paracitricarpa is synonymous to the EU quarantine fungus P. citricarpa based on phylogenomic analyses.</title>
        <authorList>
            <consortium name="Lawrence Berkeley National Laboratory"/>
            <person name="Van Ingen-Buijs V.A."/>
            <person name="Van Westerhoven A.C."/>
            <person name="Haridas S."/>
            <person name="Skiadas P."/>
            <person name="Martin F."/>
            <person name="Groenewald J.Z."/>
            <person name="Crous P.W."/>
            <person name="Seidl M.F."/>
        </authorList>
    </citation>
    <scope>NUCLEOTIDE SEQUENCE [LARGE SCALE GENOMIC DNA]</scope>
    <source>
        <strain evidence="2 3">CBS 123374</strain>
    </source>
</reference>
<feature type="compositionally biased region" description="Pro residues" evidence="1">
    <location>
        <begin position="125"/>
        <end position="134"/>
    </location>
</feature>
<feature type="compositionally biased region" description="Pro residues" evidence="1">
    <location>
        <begin position="13"/>
        <end position="25"/>
    </location>
</feature>
<feature type="compositionally biased region" description="Low complexity" evidence="1">
    <location>
        <begin position="109"/>
        <end position="124"/>
    </location>
</feature>
<proteinExistence type="predicted"/>
<dbReference type="Proteomes" id="UP001492380">
    <property type="component" value="Unassembled WGS sequence"/>
</dbReference>
<name>A0ABR1Z1Q1_9PEZI</name>
<protein>
    <submittedName>
        <fullName evidence="2">Uncharacterized protein</fullName>
    </submittedName>
</protein>